<dbReference type="InterPro" id="IPR002725">
    <property type="entry name" value="YgjP-like_metallopeptidase"/>
</dbReference>
<keyword evidence="2" id="KW-0378">Hydrolase</keyword>
<gene>
    <name evidence="2" type="ORF">CS062_18505</name>
</gene>
<feature type="domain" description="YgjP-like metallopeptidase" evidence="1">
    <location>
        <begin position="105"/>
        <end position="158"/>
    </location>
</feature>
<reference evidence="2 3" key="1">
    <citation type="submission" date="2017-11" db="EMBL/GenBank/DDBJ databases">
        <title>Draft genome sequence of Mitsuaria sp. HWN-4.</title>
        <authorList>
            <person name="Gundlapally S.R."/>
        </authorList>
    </citation>
    <scope>NUCLEOTIDE SEQUENCE [LARGE SCALE GENOMIC DNA]</scope>
    <source>
        <strain evidence="2 3">HWN-4</strain>
    </source>
</reference>
<dbReference type="OrthoDB" id="9000630at2"/>
<dbReference type="PANTHER" id="PTHR30399">
    <property type="entry name" value="UNCHARACTERIZED PROTEIN YGJP"/>
    <property type="match status" value="1"/>
</dbReference>
<organism evidence="2 3">
    <name type="scientific">Roseateles chitinivorans</name>
    <dbReference type="NCBI Taxonomy" id="2917965"/>
    <lineage>
        <taxon>Bacteria</taxon>
        <taxon>Pseudomonadati</taxon>
        <taxon>Pseudomonadota</taxon>
        <taxon>Betaproteobacteria</taxon>
        <taxon>Burkholderiales</taxon>
        <taxon>Sphaerotilaceae</taxon>
        <taxon>Roseateles</taxon>
    </lineage>
</organism>
<evidence type="ECO:0000259" key="1">
    <source>
        <dbReference type="Pfam" id="PF01863"/>
    </source>
</evidence>
<protein>
    <submittedName>
        <fullName evidence="2">Metal-dependent hydrolase</fullName>
    </submittedName>
</protein>
<evidence type="ECO:0000313" key="3">
    <source>
        <dbReference type="Proteomes" id="UP000231501"/>
    </source>
</evidence>
<comment type="caution">
    <text evidence="2">The sequence shown here is derived from an EMBL/GenBank/DDBJ whole genome shotgun (WGS) entry which is preliminary data.</text>
</comment>
<proteinExistence type="predicted"/>
<dbReference type="Pfam" id="PF01863">
    <property type="entry name" value="YgjP-like"/>
    <property type="match status" value="1"/>
</dbReference>
<dbReference type="Proteomes" id="UP000231501">
    <property type="component" value="Unassembled WGS sequence"/>
</dbReference>
<dbReference type="AlphaFoldDB" id="A0A2G9C7S2"/>
<dbReference type="InterPro" id="IPR053136">
    <property type="entry name" value="UTP_pyrophosphatase-like"/>
</dbReference>
<dbReference type="CDD" id="cd07344">
    <property type="entry name" value="M48_yhfN_like"/>
    <property type="match status" value="1"/>
</dbReference>
<dbReference type="Gene3D" id="3.30.2010.10">
    <property type="entry name" value="Metalloproteases ('zincins'), catalytic domain"/>
    <property type="match status" value="1"/>
</dbReference>
<dbReference type="GO" id="GO:0016787">
    <property type="term" value="F:hydrolase activity"/>
    <property type="evidence" value="ECO:0007669"/>
    <property type="project" value="UniProtKB-KW"/>
</dbReference>
<keyword evidence="3" id="KW-1185">Reference proteome</keyword>
<name>A0A2G9C7S2_9BURK</name>
<dbReference type="EMBL" id="PEOG01000056">
    <property type="protein sequence ID" value="PIM51684.1"/>
    <property type="molecule type" value="Genomic_DNA"/>
</dbReference>
<dbReference type="PANTHER" id="PTHR30399:SF1">
    <property type="entry name" value="UTP PYROPHOSPHATASE"/>
    <property type="match status" value="1"/>
</dbReference>
<sequence length="191" mass="21692">MARRPRRRSDGAVKYLQGYSPALVAQARQLLDAGELGPLLARKYPEPHEVRSDKALFDYTQALKQRFMRNAGPLALVAYDARLKVIQHALGTHTRQAVVQGNRLKTRREIRVATLFREAPAEFLRMIVVHELAHLKELEHDKAFYALCHHMEPAYAQLEFDVRLWLSVRDRDEALAKQRGASGAGGDADNQ</sequence>
<accession>A0A2G9C7S2</accession>
<evidence type="ECO:0000313" key="2">
    <source>
        <dbReference type="EMBL" id="PIM51684.1"/>
    </source>
</evidence>